<sequence length="51" mass="5920">MEIEGQLLNYPCARITREGASMDTQTRTEIEKVMGSTMISILYDRIVRLER</sequence>
<evidence type="ECO:0000313" key="1">
    <source>
        <dbReference type="EMBL" id="TXC06771.1"/>
    </source>
</evidence>
<protein>
    <submittedName>
        <fullName evidence="1">Uncharacterized protein</fullName>
    </submittedName>
</protein>
<dbReference type="AlphaFoldDB" id="A0A5C6TAE7"/>
<proteinExistence type="predicted"/>
<reference evidence="1 2" key="1">
    <citation type="submission" date="2019-07" db="EMBL/GenBank/DDBJ databases">
        <title>The First High-Quality Draft Genome Sequence of the Causal Agent of the Current Panama Disease Epidemic.</title>
        <authorList>
            <person name="Warmington R.J."/>
            <person name="Kay W."/>
            <person name="Jeffries A."/>
            <person name="Bebber D."/>
            <person name="Moore K."/>
            <person name="Studholme D.J."/>
        </authorList>
    </citation>
    <scope>NUCLEOTIDE SEQUENCE [LARGE SCALE GENOMIC DNA]</scope>
    <source>
        <strain evidence="1 2">TR4</strain>
    </source>
</reference>
<evidence type="ECO:0000313" key="2">
    <source>
        <dbReference type="Proteomes" id="UP000321331"/>
    </source>
</evidence>
<name>A0A5C6TAE7_FUSOC</name>
<gene>
    <name evidence="1" type="ORF">FocTR4_00010487</name>
</gene>
<dbReference type="Proteomes" id="UP000321331">
    <property type="component" value="Unassembled WGS sequence"/>
</dbReference>
<accession>A0A5C6TAE7</accession>
<comment type="caution">
    <text evidence="1">The sequence shown here is derived from an EMBL/GenBank/DDBJ whole genome shotgun (WGS) entry which is preliminary data.</text>
</comment>
<dbReference type="EMBL" id="VMNF01000006">
    <property type="protein sequence ID" value="TXC06771.1"/>
    <property type="molecule type" value="Genomic_DNA"/>
</dbReference>
<organism evidence="1 2">
    <name type="scientific">Fusarium oxysporum f. sp. cubense</name>
    <dbReference type="NCBI Taxonomy" id="61366"/>
    <lineage>
        <taxon>Eukaryota</taxon>
        <taxon>Fungi</taxon>
        <taxon>Dikarya</taxon>
        <taxon>Ascomycota</taxon>
        <taxon>Pezizomycotina</taxon>
        <taxon>Sordariomycetes</taxon>
        <taxon>Hypocreomycetidae</taxon>
        <taxon>Hypocreales</taxon>
        <taxon>Nectriaceae</taxon>
        <taxon>Fusarium</taxon>
        <taxon>Fusarium oxysporum species complex</taxon>
    </lineage>
</organism>